<name>B3VM11_9CAUD</name>
<dbReference type="EMBL" id="EU770221">
    <property type="protein sequence ID" value="ACF05085.1"/>
    <property type="molecule type" value="Genomic_DNA"/>
</dbReference>
<dbReference type="KEGG" id="vg:6449924"/>
<evidence type="ECO:0000313" key="3">
    <source>
        <dbReference type="Proteomes" id="UP000000620"/>
    </source>
</evidence>
<evidence type="ECO:0000313" key="2">
    <source>
        <dbReference type="EMBL" id="ACF05085.1"/>
    </source>
</evidence>
<proteinExistence type="predicted"/>
<reference evidence="2 3" key="1">
    <citation type="submission" date="2008-05" db="EMBL/GenBank/DDBJ databases">
        <authorList>
            <person name="Scanlon M.A."/>
            <person name="Jacobs-Sera D."/>
            <person name="Hendrix R.W."/>
            <person name="Hatfull G.H."/>
        </authorList>
    </citation>
    <scope>NUCLEOTIDE SEQUENCE [LARGE SCALE GENOMIC DNA]</scope>
</reference>
<gene>
    <name evidence="2" type="ORF">Nigel_82</name>
</gene>
<dbReference type="GeneID" id="6449924"/>
<evidence type="ECO:0000256" key="1">
    <source>
        <dbReference type="SAM" id="MobiDB-lite"/>
    </source>
</evidence>
<keyword evidence="3" id="KW-1185">Reference proteome</keyword>
<sequence>MTQGCGARGATSPRPAPFADTTTAGRAGTASPSRRTAWCGGTAWTNLRPAKTVLDLPALVGLLCSHQPGGTAPPPQVREPAMSTFSIITSRGTQTDITTDDRAADMDAALRVAEALHRTITLDDLQFDGVLRGTYRHNGRTERIVIVGTGLDGAKATDAMRAVIWVGEINE</sequence>
<dbReference type="Proteomes" id="UP000000620">
    <property type="component" value="Segment"/>
</dbReference>
<dbReference type="RefSeq" id="YP_002003921.1">
    <property type="nucleotide sequence ID" value="NC_011044.1"/>
</dbReference>
<dbReference type="OrthoDB" id="18894at10239"/>
<feature type="compositionally biased region" description="Low complexity" evidence="1">
    <location>
        <begin position="19"/>
        <end position="30"/>
    </location>
</feature>
<protein>
    <submittedName>
        <fullName evidence="2">Uncharacterized protein</fullName>
    </submittedName>
</protein>
<accession>B3VM11</accession>
<organism evidence="2 3">
    <name type="scientific">Mycobacterium phage Nigel</name>
    <dbReference type="NCBI Taxonomy" id="543152"/>
    <lineage>
        <taxon>Viruses</taxon>
        <taxon>Duplodnaviria</taxon>
        <taxon>Heunggongvirae</taxon>
        <taxon>Uroviricota</taxon>
        <taxon>Caudoviricetes</taxon>
        <taxon>Bclasvirinae</taxon>
        <taxon>Coopervirus</taxon>
        <taxon>Coopervirus nigel</taxon>
    </lineage>
</organism>
<feature type="region of interest" description="Disordered" evidence="1">
    <location>
        <begin position="1"/>
        <end position="35"/>
    </location>
</feature>